<evidence type="ECO:0000256" key="11">
    <source>
        <dbReference type="ARBA" id="ARBA00022833"/>
    </source>
</evidence>
<feature type="region of interest" description="Disordered" evidence="17">
    <location>
        <begin position="444"/>
        <end position="466"/>
    </location>
</feature>
<evidence type="ECO:0000256" key="16">
    <source>
        <dbReference type="ARBA" id="ARBA00044559"/>
    </source>
</evidence>
<dbReference type="GO" id="GO:0005739">
    <property type="term" value="C:mitochondrion"/>
    <property type="evidence" value="ECO:0007669"/>
    <property type="project" value="UniProtKB-SubCell"/>
</dbReference>
<dbReference type="CDD" id="cd18718">
    <property type="entry name" value="PIN_PRORP"/>
    <property type="match status" value="1"/>
</dbReference>
<dbReference type="PANTHER" id="PTHR13547">
    <property type="match status" value="1"/>
</dbReference>
<dbReference type="GO" id="GO:0001682">
    <property type="term" value="P:tRNA 5'-leader removal"/>
    <property type="evidence" value="ECO:0007669"/>
    <property type="project" value="TreeGrafter"/>
</dbReference>
<accession>K0SD21</accession>
<evidence type="ECO:0000259" key="19">
    <source>
        <dbReference type="Pfam" id="PF17177"/>
    </source>
</evidence>
<keyword evidence="6" id="KW-0819">tRNA processing</keyword>
<dbReference type="EC" id="3.1.26.5" evidence="5"/>
<keyword evidence="7" id="KW-0540">Nuclease</keyword>
<comment type="subcellular location">
    <subcellularLocation>
        <location evidence="3">Mitochondrion</location>
    </subcellularLocation>
</comment>
<keyword evidence="21" id="KW-1185">Reference proteome</keyword>
<feature type="domain" description="PRORP" evidence="18">
    <location>
        <begin position="473"/>
        <end position="628"/>
    </location>
</feature>
<evidence type="ECO:0000256" key="7">
    <source>
        <dbReference type="ARBA" id="ARBA00022722"/>
    </source>
</evidence>
<evidence type="ECO:0000256" key="3">
    <source>
        <dbReference type="ARBA" id="ARBA00004173"/>
    </source>
</evidence>
<dbReference type="OrthoDB" id="46913at2759"/>
<dbReference type="Proteomes" id="UP000266841">
    <property type="component" value="Unassembled WGS sequence"/>
</dbReference>
<evidence type="ECO:0000256" key="12">
    <source>
        <dbReference type="ARBA" id="ARBA00022842"/>
    </source>
</evidence>
<gene>
    <name evidence="20" type="ORF">THAOC_16122</name>
</gene>
<dbReference type="Pfam" id="PF17177">
    <property type="entry name" value="PPR_long"/>
    <property type="match status" value="1"/>
</dbReference>
<keyword evidence="9" id="KW-0677">Repeat</keyword>
<evidence type="ECO:0000256" key="1">
    <source>
        <dbReference type="ARBA" id="ARBA00000928"/>
    </source>
</evidence>
<protein>
    <recommendedName>
        <fullName evidence="15">Mitochondrial ribonuclease P catalytic subunit</fullName>
        <ecNumber evidence="5">3.1.26.5</ecNumber>
    </recommendedName>
    <alternativeName>
        <fullName evidence="16">Mitochondrial ribonuclease P protein 3</fullName>
    </alternativeName>
</protein>
<comment type="cofactor">
    <cofactor evidence="2">
        <name>Mg(2+)</name>
        <dbReference type="ChEBI" id="CHEBI:18420"/>
    </cofactor>
</comment>
<evidence type="ECO:0000313" key="20">
    <source>
        <dbReference type="EMBL" id="EJK63235.1"/>
    </source>
</evidence>
<keyword evidence="11" id="KW-0862">Zinc</keyword>
<dbReference type="eggNOG" id="KOG1347">
    <property type="taxonomic scope" value="Eukaryota"/>
</dbReference>
<name>K0SD21_THAOC</name>
<dbReference type="Gene3D" id="1.25.40.10">
    <property type="entry name" value="Tetratricopeptide repeat domain"/>
    <property type="match status" value="1"/>
</dbReference>
<evidence type="ECO:0000256" key="14">
    <source>
        <dbReference type="ARBA" id="ARBA00023128"/>
    </source>
</evidence>
<keyword evidence="14" id="KW-0496">Mitochondrion</keyword>
<reference evidence="20 21" key="1">
    <citation type="journal article" date="2012" name="Genome Biol.">
        <title>Genome and low-iron response of an oceanic diatom adapted to chronic iron limitation.</title>
        <authorList>
            <person name="Lommer M."/>
            <person name="Specht M."/>
            <person name="Roy A.S."/>
            <person name="Kraemer L."/>
            <person name="Andreson R."/>
            <person name="Gutowska M.A."/>
            <person name="Wolf J."/>
            <person name="Bergner S.V."/>
            <person name="Schilhabel M.B."/>
            <person name="Klostermeier U.C."/>
            <person name="Beiko R.G."/>
            <person name="Rosenstiel P."/>
            <person name="Hippler M."/>
            <person name="Laroche J."/>
        </authorList>
    </citation>
    <scope>NUCLEOTIDE SEQUENCE [LARGE SCALE GENOMIC DNA]</scope>
    <source>
        <strain evidence="20 21">CCMP1005</strain>
    </source>
</reference>
<dbReference type="EMBL" id="AGNL01018371">
    <property type="protein sequence ID" value="EJK63235.1"/>
    <property type="molecule type" value="Genomic_DNA"/>
</dbReference>
<dbReference type="OMA" id="YWMHAAL"/>
<dbReference type="AlphaFoldDB" id="K0SD21"/>
<evidence type="ECO:0000256" key="6">
    <source>
        <dbReference type="ARBA" id="ARBA00022694"/>
    </source>
</evidence>
<organism evidence="20 21">
    <name type="scientific">Thalassiosira oceanica</name>
    <name type="common">Marine diatom</name>
    <dbReference type="NCBI Taxonomy" id="159749"/>
    <lineage>
        <taxon>Eukaryota</taxon>
        <taxon>Sar</taxon>
        <taxon>Stramenopiles</taxon>
        <taxon>Ochrophyta</taxon>
        <taxon>Bacillariophyta</taxon>
        <taxon>Coscinodiscophyceae</taxon>
        <taxon>Thalassiosirophycidae</taxon>
        <taxon>Thalassiosirales</taxon>
        <taxon>Thalassiosiraceae</taxon>
        <taxon>Thalassiosira</taxon>
    </lineage>
</organism>
<dbReference type="GO" id="GO:0046872">
    <property type="term" value="F:metal ion binding"/>
    <property type="evidence" value="ECO:0007669"/>
    <property type="project" value="UniProtKB-KW"/>
</dbReference>
<evidence type="ECO:0000256" key="9">
    <source>
        <dbReference type="ARBA" id="ARBA00022737"/>
    </source>
</evidence>
<evidence type="ECO:0000256" key="8">
    <source>
        <dbReference type="ARBA" id="ARBA00022723"/>
    </source>
</evidence>
<keyword evidence="12" id="KW-0460">Magnesium</keyword>
<feature type="region of interest" description="Disordered" evidence="17">
    <location>
        <begin position="33"/>
        <end position="52"/>
    </location>
</feature>
<dbReference type="InterPro" id="IPR031595">
    <property type="entry name" value="PRORP_C"/>
</dbReference>
<keyword evidence="13" id="KW-0809">Transit peptide</keyword>
<feature type="region of interest" description="Disordered" evidence="17">
    <location>
        <begin position="109"/>
        <end position="142"/>
    </location>
</feature>
<feature type="domain" description="PROP1-like PPR" evidence="19">
    <location>
        <begin position="155"/>
        <end position="224"/>
    </location>
</feature>
<evidence type="ECO:0000313" key="21">
    <source>
        <dbReference type="Proteomes" id="UP000266841"/>
    </source>
</evidence>
<evidence type="ECO:0000256" key="5">
    <source>
        <dbReference type="ARBA" id="ARBA00012179"/>
    </source>
</evidence>
<evidence type="ECO:0000256" key="10">
    <source>
        <dbReference type="ARBA" id="ARBA00022801"/>
    </source>
</evidence>
<evidence type="ECO:0000256" key="15">
    <source>
        <dbReference type="ARBA" id="ARBA00044536"/>
    </source>
</evidence>
<dbReference type="InterPro" id="IPR033495">
    <property type="entry name" value="MRPP3_PIN_dom"/>
</dbReference>
<evidence type="ECO:0000259" key="18">
    <source>
        <dbReference type="Pfam" id="PF16953"/>
    </source>
</evidence>
<feature type="compositionally biased region" description="Basic and acidic residues" evidence="17">
    <location>
        <begin position="121"/>
        <end position="140"/>
    </location>
</feature>
<evidence type="ECO:0000256" key="4">
    <source>
        <dbReference type="ARBA" id="ARBA00007626"/>
    </source>
</evidence>
<dbReference type="PANTHER" id="PTHR13547:SF1">
    <property type="entry name" value="MITOCHONDRIAL RIBONUCLEASE P CATALYTIC SUBUNIT"/>
    <property type="match status" value="1"/>
</dbReference>
<evidence type="ECO:0000256" key="13">
    <source>
        <dbReference type="ARBA" id="ARBA00022946"/>
    </source>
</evidence>
<sequence>MMGDTEAASSLQRCDPRVIAGYVQFCHSASAADANKPGKKRKKPRTKDIPPAVLETRRKIQLCCRDNDLPLAITTFHSALQNNVKLEAQTFYILLNLCDGTFAERTGVHVGTPRAHTNPGGRDDDKTKSSRTIEKTDSQKTKVSPAQISAECRQGHAHQIHELMSALNIALTEQAYTALVRLASRVGDYDSAERYLDEAERTQQCKVKLRMYSSLLRAYCGELSDGDGVTDTSRQRSHSQEGLSKALKVWKRMYDHSGGPSSGHPDYRAIKTAEEKAHASATEQPNQLFGEGIAPKITLSECEYSAIMSCATSLRDAPVMERILSDLAEEVLVPGSKTTQMIIDWFAKDTTGSSGISSLDQVTLPPRHSASIGAVINDNCQGWTIHRRCGIESLSGELKLPAKISTEATKFCLKPVELVEREWDALRAMNSAIVLEGQVEGNVSKFQGGRKGKKRPRTGEGGGNKSQWRVDAWQRFETFIERHPPYGAVVDGANVGYFDKNFHGSPKHVDYRQIDWLLRHMLEQEPHRHVIMFLHERHFSSKLAPGWAFPIIDAWDSDRAPYSHLTVYRTPAGMNDDWYWMHAALINGGKADKQVLAVTNDEMRDHHFQMLAHGSFLRWKERHQIHFDFGPYRKQLGRQEVILDYPSLYSRRIQRIMSDDGEGDAIVIPLPKKGDCNRFADGLHIAEDGVPEEETYTIIERVK</sequence>
<evidence type="ECO:0000256" key="2">
    <source>
        <dbReference type="ARBA" id="ARBA00001946"/>
    </source>
</evidence>
<keyword evidence="10" id="KW-0378">Hydrolase</keyword>
<dbReference type="Gene3D" id="3.40.50.11980">
    <property type="match status" value="1"/>
</dbReference>
<evidence type="ECO:0000256" key="17">
    <source>
        <dbReference type="SAM" id="MobiDB-lite"/>
    </source>
</evidence>
<comment type="caution">
    <text evidence="20">The sequence shown here is derived from an EMBL/GenBank/DDBJ whole genome shotgun (WGS) entry which is preliminary data.</text>
</comment>
<dbReference type="InterPro" id="IPR011990">
    <property type="entry name" value="TPR-like_helical_dom_sf"/>
</dbReference>
<dbReference type="Pfam" id="PF16953">
    <property type="entry name" value="PRORP"/>
    <property type="match status" value="1"/>
</dbReference>
<comment type="catalytic activity">
    <reaction evidence="1">
        <text>Endonucleolytic cleavage of RNA, removing 5'-extranucleotides from tRNA precursor.</text>
        <dbReference type="EC" id="3.1.26.5"/>
    </reaction>
</comment>
<proteinExistence type="inferred from homology"/>
<dbReference type="InterPro" id="IPR033443">
    <property type="entry name" value="PROP1-like_PPR_dom"/>
</dbReference>
<comment type="similarity">
    <text evidence="4">Belongs to the PPR family. P subfamily.</text>
</comment>
<dbReference type="GO" id="GO:0004526">
    <property type="term" value="F:ribonuclease P activity"/>
    <property type="evidence" value="ECO:0007669"/>
    <property type="project" value="UniProtKB-EC"/>
</dbReference>
<keyword evidence="8" id="KW-0479">Metal-binding</keyword>